<protein>
    <recommendedName>
        <fullName evidence="4">Tissue inhibitor of metalloproteinase</fullName>
    </recommendedName>
</protein>
<keyword evidence="3" id="KW-1185">Reference proteome</keyword>
<evidence type="ECO:0008006" key="4">
    <source>
        <dbReference type="Google" id="ProtNLM"/>
    </source>
</evidence>
<accession>A0A2P8GKQ7</accession>
<reference evidence="2 3" key="1">
    <citation type="submission" date="2018-03" db="EMBL/GenBank/DDBJ databases">
        <title>Genomic Encyclopedia of Archaeal and Bacterial Type Strains, Phase II (KMG-II): from individual species to whole genera.</title>
        <authorList>
            <person name="Goeker M."/>
        </authorList>
    </citation>
    <scope>NUCLEOTIDE SEQUENCE [LARGE SCALE GENOMIC DNA]</scope>
    <source>
        <strain evidence="2 3">DSM 18107</strain>
    </source>
</reference>
<gene>
    <name evidence="2" type="ORF">CLV42_102126</name>
</gene>
<dbReference type="AlphaFoldDB" id="A0A2P8GKQ7"/>
<feature type="signal peptide" evidence="1">
    <location>
        <begin position="1"/>
        <end position="21"/>
    </location>
</feature>
<comment type="caution">
    <text evidence="2">The sequence shown here is derived from an EMBL/GenBank/DDBJ whole genome shotgun (WGS) entry which is preliminary data.</text>
</comment>
<organism evidence="2 3">
    <name type="scientific">Chitinophaga ginsengisoli</name>
    <dbReference type="NCBI Taxonomy" id="363837"/>
    <lineage>
        <taxon>Bacteria</taxon>
        <taxon>Pseudomonadati</taxon>
        <taxon>Bacteroidota</taxon>
        <taxon>Chitinophagia</taxon>
        <taxon>Chitinophagales</taxon>
        <taxon>Chitinophagaceae</taxon>
        <taxon>Chitinophaga</taxon>
    </lineage>
</organism>
<feature type="chain" id="PRO_5015191216" description="Tissue inhibitor of metalloproteinase" evidence="1">
    <location>
        <begin position="22"/>
        <end position="174"/>
    </location>
</feature>
<proteinExistence type="predicted"/>
<evidence type="ECO:0000256" key="1">
    <source>
        <dbReference type="SAM" id="SignalP"/>
    </source>
</evidence>
<dbReference type="EMBL" id="PYGK01000002">
    <property type="protein sequence ID" value="PSL34554.1"/>
    <property type="molecule type" value="Genomic_DNA"/>
</dbReference>
<evidence type="ECO:0000313" key="2">
    <source>
        <dbReference type="EMBL" id="PSL34554.1"/>
    </source>
</evidence>
<sequence length="174" mass="20233">MRYFGVLILLLSLCRNIQAQATWECKCDYYSSFDKKSYLSTIDSIVGKIKLNKHEVVQVIGYRAFAAATFAVIVNRNNIMKAYCYNLRTKKYKILTDNRINTWLQCLVRDSSFIHTAKSDPLRMPSHDYGFFVSFKYPSVQLKEICNSVILSNLERPFSTCLKESLDFFDELSK</sequence>
<evidence type="ECO:0000313" key="3">
    <source>
        <dbReference type="Proteomes" id="UP000240978"/>
    </source>
</evidence>
<keyword evidence="1" id="KW-0732">Signal</keyword>
<dbReference type="Proteomes" id="UP000240978">
    <property type="component" value="Unassembled WGS sequence"/>
</dbReference>
<name>A0A2P8GKQ7_9BACT</name>